<dbReference type="InterPro" id="IPR050493">
    <property type="entry name" value="FAD-dep_Monooxygenase_BioMet"/>
</dbReference>
<keyword evidence="2" id="KW-0285">Flavoprotein</keyword>
<evidence type="ECO:0000256" key="6">
    <source>
        <dbReference type="SAM" id="SignalP"/>
    </source>
</evidence>
<keyword evidence="6" id="KW-0732">Signal</keyword>
<dbReference type="Gene3D" id="3.50.50.60">
    <property type="entry name" value="FAD/NAD(P)-binding domain"/>
    <property type="match status" value="1"/>
</dbReference>
<accession>A0A5N6W5J4</accession>
<dbReference type="GO" id="GO:0004497">
    <property type="term" value="F:monooxygenase activity"/>
    <property type="evidence" value="ECO:0007669"/>
    <property type="project" value="UniProtKB-KW"/>
</dbReference>
<keyword evidence="4" id="KW-0560">Oxidoreductase</keyword>
<evidence type="ECO:0000256" key="5">
    <source>
        <dbReference type="ARBA" id="ARBA00023033"/>
    </source>
</evidence>
<proteinExistence type="inferred from homology"/>
<dbReference type="SUPFAM" id="SSF51905">
    <property type="entry name" value="FAD/NAD(P)-binding domain"/>
    <property type="match status" value="1"/>
</dbReference>
<dbReference type="Proteomes" id="UP000325433">
    <property type="component" value="Unassembled WGS sequence"/>
</dbReference>
<keyword evidence="3" id="KW-0274">FAD</keyword>
<protein>
    <recommendedName>
        <fullName evidence="7">FAD-binding domain-containing protein</fullName>
    </recommendedName>
</protein>
<evidence type="ECO:0000256" key="4">
    <source>
        <dbReference type="ARBA" id="ARBA00023002"/>
    </source>
</evidence>
<dbReference type="GO" id="GO:0071949">
    <property type="term" value="F:FAD binding"/>
    <property type="evidence" value="ECO:0007669"/>
    <property type="project" value="InterPro"/>
</dbReference>
<evidence type="ECO:0000256" key="3">
    <source>
        <dbReference type="ARBA" id="ARBA00022827"/>
    </source>
</evidence>
<evidence type="ECO:0000256" key="2">
    <source>
        <dbReference type="ARBA" id="ARBA00022630"/>
    </source>
</evidence>
<dbReference type="InterPro" id="IPR002938">
    <property type="entry name" value="FAD-bd"/>
</dbReference>
<feature type="domain" description="FAD-binding" evidence="7">
    <location>
        <begin position="4"/>
        <end position="333"/>
    </location>
</feature>
<comment type="similarity">
    <text evidence="1">Belongs to the paxM FAD-dependent monooxygenase family.</text>
</comment>
<dbReference type="PANTHER" id="PTHR13789">
    <property type="entry name" value="MONOOXYGENASE"/>
    <property type="match status" value="1"/>
</dbReference>
<evidence type="ECO:0000256" key="1">
    <source>
        <dbReference type="ARBA" id="ARBA00007992"/>
    </source>
</evidence>
<keyword evidence="5" id="KW-0503">Monooxygenase</keyword>
<dbReference type="PRINTS" id="PR00420">
    <property type="entry name" value="RNGMNOXGNASE"/>
</dbReference>
<dbReference type="InterPro" id="IPR036188">
    <property type="entry name" value="FAD/NAD-bd_sf"/>
</dbReference>
<feature type="chain" id="PRO_5024874139" description="FAD-binding domain-containing protein" evidence="6">
    <location>
        <begin position="18"/>
        <end position="369"/>
    </location>
</feature>
<evidence type="ECO:0000313" key="9">
    <source>
        <dbReference type="Proteomes" id="UP000325433"/>
    </source>
</evidence>
<dbReference type="PANTHER" id="PTHR13789:SF314">
    <property type="entry name" value="FAD-BINDING DOMAIN-CONTAINING PROTEIN"/>
    <property type="match status" value="1"/>
</dbReference>
<evidence type="ECO:0000259" key="7">
    <source>
        <dbReference type="Pfam" id="PF01494"/>
    </source>
</evidence>
<dbReference type="Pfam" id="PF01494">
    <property type="entry name" value="FAD_binding_3"/>
    <property type="match status" value="1"/>
</dbReference>
<dbReference type="AlphaFoldDB" id="A0A5N6W5J4"/>
<keyword evidence="9" id="KW-1185">Reference proteome</keyword>
<reference evidence="9" key="1">
    <citation type="submission" date="2019-04" db="EMBL/GenBank/DDBJ databases">
        <title>Friends and foes A comparative genomics studyof 23 Aspergillus species from section Flavi.</title>
        <authorList>
            <consortium name="DOE Joint Genome Institute"/>
            <person name="Kjaerbolling I."/>
            <person name="Vesth T."/>
            <person name="Frisvad J.C."/>
            <person name="Nybo J.L."/>
            <person name="Theobald S."/>
            <person name="Kildgaard S."/>
            <person name="Isbrandt T."/>
            <person name="Kuo A."/>
            <person name="Sato A."/>
            <person name="Lyhne E.K."/>
            <person name="Kogle M.E."/>
            <person name="Wiebenga A."/>
            <person name="Kun R.S."/>
            <person name="Lubbers R.J."/>
            <person name="Makela M.R."/>
            <person name="Barry K."/>
            <person name="Chovatia M."/>
            <person name="Clum A."/>
            <person name="Daum C."/>
            <person name="Haridas S."/>
            <person name="He G."/>
            <person name="LaButti K."/>
            <person name="Lipzen A."/>
            <person name="Mondo S."/>
            <person name="Riley R."/>
            <person name="Salamov A."/>
            <person name="Simmons B.A."/>
            <person name="Magnuson J.K."/>
            <person name="Henrissat B."/>
            <person name="Mortensen U.H."/>
            <person name="Larsen T.O."/>
            <person name="Devries R.P."/>
            <person name="Grigoriev I.V."/>
            <person name="Machida M."/>
            <person name="Baker S.E."/>
            <person name="Andersen M.R."/>
        </authorList>
    </citation>
    <scope>NUCLEOTIDE SEQUENCE [LARGE SCALE GENOMIC DNA]</scope>
    <source>
        <strain evidence="9">CBS 130015</strain>
    </source>
</reference>
<gene>
    <name evidence="8" type="ORF">BDV41DRAFT_574284</name>
</gene>
<organism evidence="8 9">
    <name type="scientific">Aspergillus transmontanensis</name>
    <dbReference type="NCBI Taxonomy" id="1034304"/>
    <lineage>
        <taxon>Eukaryota</taxon>
        <taxon>Fungi</taxon>
        <taxon>Dikarya</taxon>
        <taxon>Ascomycota</taxon>
        <taxon>Pezizomycotina</taxon>
        <taxon>Eurotiomycetes</taxon>
        <taxon>Eurotiomycetidae</taxon>
        <taxon>Eurotiales</taxon>
        <taxon>Aspergillaceae</taxon>
        <taxon>Aspergillus</taxon>
        <taxon>Aspergillus subgen. Circumdati</taxon>
    </lineage>
</organism>
<evidence type="ECO:0000313" key="8">
    <source>
        <dbReference type="EMBL" id="KAE8315902.1"/>
    </source>
</evidence>
<sequence length="369" mass="40728">MPHIIIVGGGLAGLASALSLRRAGHTVQYKVFEASQLGFRDTEGTIAQIGPKVNDILTRWGVDAAVSRPVLIKEVSEFGQDGTLRDTYEGPKPPGWSYYQRTKLHEALLQSATAPTGSGHPVQIFSGMKISVIDPDAGLVTSQEGQTYHGDAIIGADGWHSISRKALPLNDTTVPAPAKVTIHLYVDISEHEQNQIVERFRLQPERYEKWCGANAELKLYSVEPGTILMDTTLSVQGTIGKSGFQLDLSEESLKEELLSVFGCVDSPLRDLLNAAKYENIQFWFYPILPHVEEWAFRRLVLIGDAAHPFLPFEPPGTSQSITGADALAEELRSDVQVDDIPEHLAAWVIPRKERVKTILGMERNDWLPT</sequence>
<dbReference type="EMBL" id="ML738309">
    <property type="protein sequence ID" value="KAE8315902.1"/>
    <property type="molecule type" value="Genomic_DNA"/>
</dbReference>
<feature type="signal peptide" evidence="6">
    <location>
        <begin position="1"/>
        <end position="17"/>
    </location>
</feature>
<name>A0A5N6W5J4_9EURO</name>